<sequence>MTKTSLVPLFVFLLPAIACGCAKTEVVIKLQPALPGALAWGVPKHPSIPMGRLGFPLGTYVTIEGHRIDGKKTGTRTLLVDAMDGVKLDNPIRIGISNVRAPGLPKEVRCIVRGYESGEMIGVPLAVAKAENLPFPQKGWGFHRYFIVTSVVEP</sequence>
<dbReference type="EMBL" id="BARS01003563">
    <property type="protein sequence ID" value="GAF84246.1"/>
    <property type="molecule type" value="Genomic_DNA"/>
</dbReference>
<accession>X0TA85</accession>
<reference evidence="1" key="1">
    <citation type="journal article" date="2014" name="Front. Microbiol.">
        <title>High frequency of phylogenetically diverse reductive dehalogenase-homologous genes in deep subseafloor sedimentary metagenomes.</title>
        <authorList>
            <person name="Kawai M."/>
            <person name="Futagami T."/>
            <person name="Toyoda A."/>
            <person name="Takaki Y."/>
            <person name="Nishi S."/>
            <person name="Hori S."/>
            <person name="Arai W."/>
            <person name="Tsubouchi T."/>
            <person name="Morono Y."/>
            <person name="Uchiyama I."/>
            <person name="Ito T."/>
            <person name="Fujiyama A."/>
            <person name="Inagaki F."/>
            <person name="Takami H."/>
        </authorList>
    </citation>
    <scope>NUCLEOTIDE SEQUENCE</scope>
    <source>
        <strain evidence="1">Expedition CK06-06</strain>
    </source>
</reference>
<feature type="non-terminal residue" evidence="1">
    <location>
        <position position="154"/>
    </location>
</feature>
<protein>
    <submittedName>
        <fullName evidence="1">Uncharacterized protein</fullName>
    </submittedName>
</protein>
<name>X0TA85_9ZZZZ</name>
<gene>
    <name evidence="1" type="ORF">S01H1_06910</name>
</gene>
<organism evidence="1">
    <name type="scientific">marine sediment metagenome</name>
    <dbReference type="NCBI Taxonomy" id="412755"/>
    <lineage>
        <taxon>unclassified sequences</taxon>
        <taxon>metagenomes</taxon>
        <taxon>ecological metagenomes</taxon>
    </lineage>
</organism>
<evidence type="ECO:0000313" key="1">
    <source>
        <dbReference type="EMBL" id="GAF84246.1"/>
    </source>
</evidence>
<proteinExistence type="predicted"/>
<comment type="caution">
    <text evidence="1">The sequence shown here is derived from an EMBL/GenBank/DDBJ whole genome shotgun (WGS) entry which is preliminary data.</text>
</comment>
<dbReference type="AlphaFoldDB" id="X0TA85"/>
<dbReference type="PROSITE" id="PS51257">
    <property type="entry name" value="PROKAR_LIPOPROTEIN"/>
    <property type="match status" value="1"/>
</dbReference>